<dbReference type="EMBL" id="CP108318">
    <property type="protein sequence ID" value="WTW60600.1"/>
    <property type="molecule type" value="Genomic_DNA"/>
</dbReference>
<dbReference type="AlphaFoldDB" id="A0AAU2V0M2"/>
<proteinExistence type="predicted"/>
<sequence>MVSSDRGVLGSVVTGLSGPAKGALGAGGGIFETAAKGIADPKAPYLRFDGFRGGEFIRFSQRHGIKAGPKPVAEHFRTCPRSSVAASMTSPRSPRTASTRIWGS</sequence>
<protein>
    <submittedName>
        <fullName evidence="2">Uncharacterized protein</fullName>
    </submittedName>
</protein>
<feature type="region of interest" description="Disordered" evidence="1">
    <location>
        <begin position="80"/>
        <end position="104"/>
    </location>
</feature>
<reference evidence="2" key="1">
    <citation type="submission" date="2022-10" db="EMBL/GenBank/DDBJ databases">
        <title>The complete genomes of actinobacterial strains from the NBC collection.</title>
        <authorList>
            <person name="Joergensen T.S."/>
            <person name="Alvarez Arevalo M."/>
            <person name="Sterndorff E.B."/>
            <person name="Faurdal D."/>
            <person name="Vuksanovic O."/>
            <person name="Mourched A.-S."/>
            <person name="Charusanti P."/>
            <person name="Shaw S."/>
            <person name="Blin K."/>
            <person name="Weber T."/>
        </authorList>
    </citation>
    <scope>NUCLEOTIDE SEQUENCE</scope>
    <source>
        <strain evidence="2">NBC_00003</strain>
    </source>
</reference>
<accession>A0AAU2V0M2</accession>
<evidence type="ECO:0000313" key="2">
    <source>
        <dbReference type="EMBL" id="WTW60600.1"/>
    </source>
</evidence>
<evidence type="ECO:0000256" key="1">
    <source>
        <dbReference type="SAM" id="MobiDB-lite"/>
    </source>
</evidence>
<gene>
    <name evidence="2" type="ORF">OG549_08055</name>
</gene>
<organism evidence="2">
    <name type="scientific">Streptomyces sp. NBC_00003</name>
    <dbReference type="NCBI Taxonomy" id="2903608"/>
    <lineage>
        <taxon>Bacteria</taxon>
        <taxon>Bacillati</taxon>
        <taxon>Actinomycetota</taxon>
        <taxon>Actinomycetes</taxon>
        <taxon>Kitasatosporales</taxon>
        <taxon>Streptomycetaceae</taxon>
        <taxon>Streptomyces</taxon>
    </lineage>
</organism>
<name>A0AAU2V0M2_9ACTN</name>